<evidence type="ECO:0000313" key="4">
    <source>
        <dbReference type="EMBL" id="VUX22002.1"/>
    </source>
</evidence>
<sequence length="95" mass="10832">MRFDPVECGKRMKALRESKNLTQMQLAEQLNISLNHVKALEHARRLFSIDLVIEISAFFDVSLDYLLLGKTQSTSKAASELNAAIEILERIKKEL</sequence>
<feature type="domain" description="HTH cro/C1-type" evidence="2">
    <location>
        <begin position="12"/>
        <end position="66"/>
    </location>
</feature>
<dbReference type="AlphaFoldDB" id="A0A3E2TY99"/>
<organism evidence="3 5">
    <name type="scientific">Faecalibacterium prausnitzii</name>
    <dbReference type="NCBI Taxonomy" id="853"/>
    <lineage>
        <taxon>Bacteria</taxon>
        <taxon>Bacillati</taxon>
        <taxon>Bacillota</taxon>
        <taxon>Clostridia</taxon>
        <taxon>Eubacteriales</taxon>
        <taxon>Oscillospiraceae</taxon>
        <taxon>Faecalibacterium</taxon>
    </lineage>
</organism>
<evidence type="ECO:0000313" key="5">
    <source>
        <dbReference type="Proteomes" id="UP000260991"/>
    </source>
</evidence>
<dbReference type="PROSITE" id="PS50943">
    <property type="entry name" value="HTH_CROC1"/>
    <property type="match status" value="1"/>
</dbReference>
<dbReference type="EMBL" id="QVER01000027">
    <property type="protein sequence ID" value="RGB85652.1"/>
    <property type="molecule type" value="Genomic_DNA"/>
</dbReference>
<reference evidence="3 5" key="1">
    <citation type="submission" date="2018-08" db="EMBL/GenBank/DDBJ databases">
        <title>A genome reference for cultivated species of the human gut microbiota.</title>
        <authorList>
            <person name="Zou Y."/>
            <person name="Xue W."/>
            <person name="Luo G."/>
        </authorList>
    </citation>
    <scope>NUCLEOTIDE SEQUENCE [LARGE SCALE GENOMIC DNA]</scope>
    <source>
        <strain evidence="3 5">AF32-8AC</strain>
    </source>
</reference>
<dbReference type="PANTHER" id="PTHR46558">
    <property type="entry name" value="TRACRIPTIONAL REGULATORY PROTEIN-RELATED-RELATED"/>
    <property type="match status" value="1"/>
</dbReference>
<dbReference type="InterPro" id="IPR001387">
    <property type="entry name" value="Cro/C1-type_HTH"/>
</dbReference>
<proteinExistence type="predicted"/>
<dbReference type="CDD" id="cd00093">
    <property type="entry name" value="HTH_XRE"/>
    <property type="match status" value="1"/>
</dbReference>
<dbReference type="Proteomes" id="UP000406184">
    <property type="component" value="Unassembled WGS sequence"/>
</dbReference>
<keyword evidence="1" id="KW-0238">DNA-binding</keyword>
<dbReference type="PANTHER" id="PTHR46558:SF4">
    <property type="entry name" value="DNA-BIDING PHAGE PROTEIN"/>
    <property type="match status" value="1"/>
</dbReference>
<dbReference type="Pfam" id="PF01381">
    <property type="entry name" value="HTH_3"/>
    <property type="match status" value="1"/>
</dbReference>
<dbReference type="InterPro" id="IPR010982">
    <property type="entry name" value="Lambda_DNA-bd_dom_sf"/>
</dbReference>
<name>A0A3E2TY99_9FIRM</name>
<dbReference type="Gene3D" id="1.10.260.40">
    <property type="entry name" value="lambda repressor-like DNA-binding domains"/>
    <property type="match status" value="1"/>
</dbReference>
<accession>A0A3E2TY99</accession>
<dbReference type="RefSeq" id="WP_158390217.1">
    <property type="nucleotide sequence ID" value="NZ_CABHMY010000177.1"/>
</dbReference>
<evidence type="ECO:0000313" key="3">
    <source>
        <dbReference type="EMBL" id="RGB85652.1"/>
    </source>
</evidence>
<evidence type="ECO:0000313" key="6">
    <source>
        <dbReference type="Proteomes" id="UP000406184"/>
    </source>
</evidence>
<dbReference type="GO" id="GO:0003677">
    <property type="term" value="F:DNA binding"/>
    <property type="evidence" value="ECO:0007669"/>
    <property type="project" value="UniProtKB-KW"/>
</dbReference>
<keyword evidence="6" id="KW-1185">Reference proteome</keyword>
<reference evidence="4 6" key="2">
    <citation type="submission" date="2019-07" db="EMBL/GenBank/DDBJ databases">
        <authorList>
            <person name="Hibberd C M."/>
            <person name="Gehrig L. J."/>
            <person name="Chang H.-W."/>
            <person name="Venkatesh S."/>
        </authorList>
    </citation>
    <scope>NUCLEOTIDE SEQUENCE [LARGE SCALE GENOMIC DNA]</scope>
    <source>
        <strain evidence="4">Faecalibacterium_prausnitzii_JG_BgPS064</strain>
    </source>
</reference>
<protein>
    <submittedName>
        <fullName evidence="4">HTH-type transcriptional regulator ImmR</fullName>
    </submittedName>
    <submittedName>
        <fullName evidence="3">XRE family transcriptional regulator</fullName>
    </submittedName>
</protein>
<dbReference type="SMART" id="SM00530">
    <property type="entry name" value="HTH_XRE"/>
    <property type="match status" value="1"/>
</dbReference>
<dbReference type="SUPFAM" id="SSF47413">
    <property type="entry name" value="lambda repressor-like DNA-binding domains"/>
    <property type="match status" value="1"/>
</dbReference>
<evidence type="ECO:0000259" key="2">
    <source>
        <dbReference type="PROSITE" id="PS50943"/>
    </source>
</evidence>
<gene>
    <name evidence="4" type="primary">immR_6</name>
    <name evidence="3" type="ORF">DWZ46_13895</name>
    <name evidence="4" type="ORF">FPPS064S07_01781</name>
</gene>
<dbReference type="EMBL" id="CABHMY010000177">
    <property type="protein sequence ID" value="VUX22002.1"/>
    <property type="molecule type" value="Genomic_DNA"/>
</dbReference>
<dbReference type="Proteomes" id="UP000260991">
    <property type="component" value="Unassembled WGS sequence"/>
</dbReference>
<evidence type="ECO:0000256" key="1">
    <source>
        <dbReference type="ARBA" id="ARBA00023125"/>
    </source>
</evidence>